<dbReference type="SUPFAM" id="SSF46785">
    <property type="entry name" value="Winged helix' DNA-binding domain"/>
    <property type="match status" value="1"/>
</dbReference>
<dbReference type="InterPro" id="IPR050950">
    <property type="entry name" value="HTH-type_LysR_regulators"/>
</dbReference>
<dbReference type="Proteomes" id="UP000266483">
    <property type="component" value="Unassembled WGS sequence"/>
</dbReference>
<evidence type="ECO:0000256" key="3">
    <source>
        <dbReference type="ARBA" id="ARBA00023125"/>
    </source>
</evidence>
<evidence type="ECO:0000259" key="5">
    <source>
        <dbReference type="PROSITE" id="PS50931"/>
    </source>
</evidence>
<evidence type="ECO:0000256" key="4">
    <source>
        <dbReference type="ARBA" id="ARBA00023163"/>
    </source>
</evidence>
<dbReference type="Pfam" id="PF03466">
    <property type="entry name" value="LysR_substrate"/>
    <property type="match status" value="1"/>
</dbReference>
<dbReference type="Gene3D" id="3.40.190.10">
    <property type="entry name" value="Periplasmic binding protein-like II"/>
    <property type="match status" value="2"/>
</dbReference>
<sequence>MFDAMHQRINQRHLILFVEIVRKGSLAKAADELAITHSAASKSLRQLEEDVGDRLLERNRAGVTLTPSGEIFYRYASASLTALRQGIDMIAQSDQHARRAVLLGALPNVAVNILPEAVARFKARHPDIQVRIVTQTNRQLLMQLRLAEIDFVVGRFAEIDEMRGLHFERLYYETMALAARPDHPVFRIAGGVTLEQITEYPLVMPPLGTVIRPEIDRFFLSRGIADLPNVIETLSVEFGRAFVSISDALWIFPRGVLQADLDAGVLREVPVDLAGTEGAVGITTRSEPGLSRVSEEMLQLVRELCLRRARNLHDKKFI</sequence>
<dbReference type="SUPFAM" id="SSF53850">
    <property type="entry name" value="Periplasmic binding protein-like II"/>
    <property type="match status" value="1"/>
</dbReference>
<keyword evidence="2" id="KW-0805">Transcription regulation</keyword>
<keyword evidence="3" id="KW-0238">DNA-binding</keyword>
<keyword evidence="4" id="KW-0804">Transcription</keyword>
<dbReference type="PROSITE" id="PS50931">
    <property type="entry name" value="HTH_LYSR"/>
    <property type="match status" value="1"/>
</dbReference>
<dbReference type="Gene3D" id="1.10.10.10">
    <property type="entry name" value="Winged helix-like DNA-binding domain superfamily/Winged helix DNA-binding domain"/>
    <property type="match status" value="1"/>
</dbReference>
<gene>
    <name evidence="6" type="primary">pcaQ</name>
    <name evidence="6" type="ORF">CJO09_11370</name>
</gene>
<dbReference type="InterPro" id="IPR036390">
    <property type="entry name" value="WH_DNA-bd_sf"/>
</dbReference>
<evidence type="ECO:0000256" key="2">
    <source>
        <dbReference type="ARBA" id="ARBA00023015"/>
    </source>
</evidence>
<reference evidence="6 7" key="1">
    <citation type="submission" date="2017-08" db="EMBL/GenBank/DDBJ databases">
        <title>Pusillimonas indicus sp. nov., a member of the family Alcaligenaceae isolated from surface seawater.</title>
        <authorList>
            <person name="Li J."/>
        </authorList>
    </citation>
    <scope>NUCLEOTIDE SEQUENCE [LARGE SCALE GENOMIC DNA]</scope>
    <source>
        <strain evidence="6 7">17-4A</strain>
    </source>
</reference>
<evidence type="ECO:0000313" key="7">
    <source>
        <dbReference type="Proteomes" id="UP000266483"/>
    </source>
</evidence>
<evidence type="ECO:0000313" key="6">
    <source>
        <dbReference type="EMBL" id="RII82490.1"/>
    </source>
</evidence>
<name>A0ABX9MU83_9BURK</name>
<comment type="caution">
    <text evidence="6">The sequence shown here is derived from an EMBL/GenBank/DDBJ whole genome shotgun (WGS) entry which is preliminary data.</text>
</comment>
<dbReference type="PANTHER" id="PTHR30419:SF8">
    <property type="entry name" value="NITROGEN ASSIMILATION TRANSCRIPTIONAL ACTIVATOR-RELATED"/>
    <property type="match status" value="1"/>
</dbReference>
<organism evidence="6 7">
    <name type="scientific">Neopusillimonas maritima</name>
    <dbReference type="NCBI Taxonomy" id="2026239"/>
    <lineage>
        <taxon>Bacteria</taxon>
        <taxon>Pseudomonadati</taxon>
        <taxon>Pseudomonadota</taxon>
        <taxon>Betaproteobacteria</taxon>
        <taxon>Burkholderiales</taxon>
        <taxon>Alcaligenaceae</taxon>
        <taxon>Neopusillimonas</taxon>
    </lineage>
</organism>
<dbReference type="InterPro" id="IPR012787">
    <property type="entry name" value="TF_PcaQ"/>
</dbReference>
<proteinExistence type="inferred from homology"/>
<evidence type="ECO:0000256" key="1">
    <source>
        <dbReference type="ARBA" id="ARBA00009437"/>
    </source>
</evidence>
<dbReference type="InterPro" id="IPR005119">
    <property type="entry name" value="LysR_subst-bd"/>
</dbReference>
<dbReference type="NCBIfam" id="TIGR02424">
    <property type="entry name" value="TF_pcaQ"/>
    <property type="match status" value="1"/>
</dbReference>
<accession>A0ABX9MU83</accession>
<dbReference type="PANTHER" id="PTHR30419">
    <property type="entry name" value="HTH-TYPE TRANSCRIPTIONAL REGULATOR YBHD"/>
    <property type="match status" value="1"/>
</dbReference>
<feature type="domain" description="HTH lysR-type" evidence="5">
    <location>
        <begin position="9"/>
        <end position="66"/>
    </location>
</feature>
<comment type="similarity">
    <text evidence="1">Belongs to the LysR transcriptional regulatory family.</text>
</comment>
<dbReference type="EMBL" id="NQOU01000004">
    <property type="protein sequence ID" value="RII82490.1"/>
    <property type="molecule type" value="Genomic_DNA"/>
</dbReference>
<keyword evidence="7" id="KW-1185">Reference proteome</keyword>
<dbReference type="InterPro" id="IPR000847">
    <property type="entry name" value="LysR_HTH_N"/>
</dbReference>
<dbReference type="InterPro" id="IPR036388">
    <property type="entry name" value="WH-like_DNA-bd_sf"/>
</dbReference>
<protein>
    <submittedName>
        <fullName evidence="6">Pca operon transcription factor PcaQ</fullName>
    </submittedName>
</protein>
<dbReference type="Pfam" id="PF00126">
    <property type="entry name" value="HTH_1"/>
    <property type="match status" value="1"/>
</dbReference>